<dbReference type="Pfam" id="PF06972">
    <property type="entry name" value="GIP1_N"/>
    <property type="match status" value="1"/>
</dbReference>
<dbReference type="SUPFAM" id="SSF46934">
    <property type="entry name" value="UBA-like"/>
    <property type="match status" value="1"/>
</dbReference>
<dbReference type="InterPro" id="IPR009060">
    <property type="entry name" value="UBA-like_sf"/>
</dbReference>
<organism evidence="3 4">
    <name type="scientific">Ensete ventricosum</name>
    <name type="common">Abyssinian banana</name>
    <name type="synonym">Musa ensete</name>
    <dbReference type="NCBI Taxonomy" id="4639"/>
    <lineage>
        <taxon>Eukaryota</taxon>
        <taxon>Viridiplantae</taxon>
        <taxon>Streptophyta</taxon>
        <taxon>Embryophyta</taxon>
        <taxon>Tracheophyta</taxon>
        <taxon>Spermatophyta</taxon>
        <taxon>Magnoliopsida</taxon>
        <taxon>Liliopsida</taxon>
        <taxon>Zingiberales</taxon>
        <taxon>Musaceae</taxon>
        <taxon>Ensete</taxon>
    </lineage>
</organism>
<protein>
    <recommendedName>
        <fullName evidence="2">GBF-interacting protein 1 N-terminal domain-containing protein</fullName>
    </recommendedName>
</protein>
<feature type="compositionally biased region" description="Gly residues" evidence="1">
    <location>
        <begin position="1"/>
        <end position="13"/>
    </location>
</feature>
<comment type="caution">
    <text evidence="3">The sequence shown here is derived from an EMBL/GenBank/DDBJ whole genome shotgun (WGS) entry which is preliminary data.</text>
</comment>
<sequence>MRSGGGGGAGSRGNGSAASVTVAPIPSGSRKLVQSLKEIVNCPEPEIYAMLRECDMDPNEAIHRLLSQGSCLLKIPRLRLPPLRFVRYTFHEVKSKRDKKKEVSAYIVYELTASDHQEPTFSLMSRTLNNSSIRGARGSTDRGGRTTSSQSSSVVLNAFFCNLTYGFFSCSDSASVGITIQATSIADGICMSMQSSSGYKNCWSGVPGHVSMADIVKMGRPQGKPSNMPLVASERSMAQNSVMSKMLHHDAKPSLTASLPSESEKTLESFQESTHFSENSRDVRTAEGQHNSHDGWSQVDEQPMESGSTMPEISGASAHSELASSNLVIDGTNLHIDPHSEEIQMPEEGLNFKSLPAESRATSVSGMQIQVDSSVDAPHLSEGLLKSSNPYQSQRLELDHLEGKIWFFFWIVSFL</sequence>
<dbReference type="AlphaFoldDB" id="A0A427ABV3"/>
<evidence type="ECO:0000259" key="2">
    <source>
        <dbReference type="Pfam" id="PF06972"/>
    </source>
</evidence>
<evidence type="ECO:0000313" key="4">
    <source>
        <dbReference type="Proteomes" id="UP000287651"/>
    </source>
</evidence>
<dbReference type="PANTHER" id="PTHR46445">
    <property type="entry name" value="RNA POLYMERASE II DEGRADATION FACTOR-LIKE PROTEIN (DUF1296)"/>
    <property type="match status" value="1"/>
</dbReference>
<evidence type="ECO:0000313" key="3">
    <source>
        <dbReference type="EMBL" id="RRT73682.1"/>
    </source>
</evidence>
<name>A0A427ABV3_ENSVE</name>
<gene>
    <name evidence="3" type="ORF">B296_00002953</name>
</gene>
<evidence type="ECO:0000256" key="1">
    <source>
        <dbReference type="SAM" id="MobiDB-lite"/>
    </source>
</evidence>
<proteinExistence type="predicted"/>
<feature type="compositionally biased region" description="Polar residues" evidence="1">
    <location>
        <begin position="268"/>
        <end position="277"/>
    </location>
</feature>
<dbReference type="PANTHER" id="PTHR46445:SF3">
    <property type="entry name" value="RNA POLYMERASE II DEGRADATION FACTOR-LIKE PROTEIN (DUF1296)-RELATED"/>
    <property type="match status" value="1"/>
</dbReference>
<dbReference type="Proteomes" id="UP000287651">
    <property type="component" value="Unassembled WGS sequence"/>
</dbReference>
<reference evidence="3 4" key="1">
    <citation type="journal article" date="2014" name="Agronomy (Basel)">
        <title>A Draft Genome Sequence for Ensete ventricosum, the Drought-Tolerant Tree Against Hunger.</title>
        <authorList>
            <person name="Harrison J."/>
            <person name="Moore K.A."/>
            <person name="Paszkiewicz K."/>
            <person name="Jones T."/>
            <person name="Grant M."/>
            <person name="Ambacheew D."/>
            <person name="Muzemil S."/>
            <person name="Studholme D.J."/>
        </authorList>
    </citation>
    <scope>NUCLEOTIDE SEQUENCE [LARGE SCALE GENOMIC DNA]</scope>
</reference>
<feature type="domain" description="GBF-interacting protein 1 N-terminal" evidence="2">
    <location>
        <begin position="25"/>
        <end position="69"/>
    </location>
</feature>
<feature type="compositionally biased region" description="Basic and acidic residues" evidence="1">
    <location>
        <begin position="278"/>
        <end position="293"/>
    </location>
</feature>
<feature type="region of interest" description="Disordered" evidence="1">
    <location>
        <begin position="1"/>
        <end position="22"/>
    </location>
</feature>
<dbReference type="InterPro" id="IPR009719">
    <property type="entry name" value="GIP1_N"/>
</dbReference>
<dbReference type="EMBL" id="AMZH03003019">
    <property type="protein sequence ID" value="RRT73682.1"/>
    <property type="molecule type" value="Genomic_DNA"/>
</dbReference>
<feature type="region of interest" description="Disordered" evidence="1">
    <location>
        <begin position="248"/>
        <end position="319"/>
    </location>
</feature>
<accession>A0A427ABV3</accession>